<dbReference type="Proteomes" id="UP000000644">
    <property type="component" value="Plasmid pPNAP05"/>
</dbReference>
<geneLocation type="plasmid" evidence="1 2">
    <name>pPNAP05</name>
</geneLocation>
<evidence type="ECO:0000313" key="2">
    <source>
        <dbReference type="Proteomes" id="UP000000644"/>
    </source>
</evidence>
<dbReference type="EMBL" id="CP000534">
    <property type="protein sequence ID" value="ABM40218.1"/>
    <property type="molecule type" value="Genomic_DNA"/>
</dbReference>
<dbReference type="AlphaFoldDB" id="A1VX40"/>
<dbReference type="KEGG" id="pna:Pnap_4810"/>
<proteinExistence type="predicted"/>
<organism evidence="1 2">
    <name type="scientific">Polaromonas naphthalenivorans (strain CJ2)</name>
    <dbReference type="NCBI Taxonomy" id="365044"/>
    <lineage>
        <taxon>Bacteria</taxon>
        <taxon>Pseudomonadati</taxon>
        <taxon>Pseudomonadota</taxon>
        <taxon>Betaproteobacteria</taxon>
        <taxon>Burkholderiales</taxon>
        <taxon>Comamonadaceae</taxon>
        <taxon>Polaromonas</taxon>
    </lineage>
</organism>
<keyword evidence="2" id="KW-1185">Reference proteome</keyword>
<keyword evidence="1" id="KW-0614">Plasmid</keyword>
<name>A1VX40_POLNA</name>
<sequence length="87" mass="9460">MTGKFKPYANEADVLRIGDLEIENRVDRVSLTGDVVLTRDQAGLALARQLQVLIGGIVKALEALEAEEQLPQTVELKAARTVTNPFA</sequence>
<gene>
    <name evidence="1" type="ordered locus">Pnap_4810</name>
</gene>
<dbReference type="OrthoDB" id="5625257at2"/>
<reference evidence="2" key="1">
    <citation type="journal article" date="2009" name="Environ. Microbiol.">
        <title>The genome of Polaromonas naphthalenivorans strain CJ2, isolated from coal tar-contaminated sediment, reveals physiological and metabolic versatility and evolution through extensive horizontal gene transfer.</title>
        <authorList>
            <person name="Yagi J.M."/>
            <person name="Sims D."/>
            <person name="Brettin T."/>
            <person name="Bruce D."/>
            <person name="Madsen E.L."/>
        </authorList>
    </citation>
    <scope>NUCLEOTIDE SEQUENCE [LARGE SCALE GENOMIC DNA]</scope>
    <source>
        <strain evidence="2">CJ2</strain>
        <plasmid evidence="2">Plasmid pPNAP05</plasmid>
    </source>
</reference>
<dbReference type="HOGENOM" id="CLU_166160_0_0_4"/>
<evidence type="ECO:0000313" key="1">
    <source>
        <dbReference type="EMBL" id="ABM40218.1"/>
    </source>
</evidence>
<protein>
    <submittedName>
        <fullName evidence="1">Uncharacterized protein</fullName>
    </submittedName>
</protein>
<dbReference type="RefSeq" id="WP_011798584.1">
    <property type="nucleotide sequence ID" value="NC_008761.1"/>
</dbReference>
<accession>A1VX40</accession>